<dbReference type="OrthoDB" id="7376058at2"/>
<dbReference type="Gene3D" id="3.40.50.740">
    <property type="match status" value="1"/>
</dbReference>
<dbReference type="GO" id="GO:0016491">
    <property type="term" value="F:oxidoreductase activity"/>
    <property type="evidence" value="ECO:0007669"/>
    <property type="project" value="UniProtKB-KW"/>
</dbReference>
<keyword evidence="5" id="KW-0560">Oxidoreductase</keyword>
<dbReference type="SMART" id="SM00926">
    <property type="entry name" value="Molybdop_Fe4S4"/>
    <property type="match status" value="1"/>
</dbReference>
<dbReference type="Gene3D" id="2.40.40.20">
    <property type="match status" value="1"/>
</dbReference>
<dbReference type="InterPro" id="IPR006656">
    <property type="entry name" value="Mopterin_OxRdtase"/>
</dbReference>
<evidence type="ECO:0000256" key="1">
    <source>
        <dbReference type="ARBA" id="ARBA00001942"/>
    </source>
</evidence>
<evidence type="ECO:0000256" key="3">
    <source>
        <dbReference type="ARBA" id="ARBA00022505"/>
    </source>
</evidence>
<evidence type="ECO:0000256" key="6">
    <source>
        <dbReference type="ARBA" id="ARBA00023004"/>
    </source>
</evidence>
<name>A0A7I7JUD3_9MYCO</name>
<dbReference type="GO" id="GO:0046872">
    <property type="term" value="F:metal ion binding"/>
    <property type="evidence" value="ECO:0007669"/>
    <property type="project" value="UniProtKB-KW"/>
</dbReference>
<comment type="cofactor">
    <cofactor evidence="1">
        <name>Mo-bis(molybdopterin guanine dinucleotide)</name>
        <dbReference type="ChEBI" id="CHEBI:60539"/>
    </cofactor>
</comment>
<evidence type="ECO:0000256" key="5">
    <source>
        <dbReference type="ARBA" id="ARBA00023002"/>
    </source>
</evidence>
<gene>
    <name evidence="8" type="ORF">MDUV_02700</name>
</gene>
<sequence length="728" mass="79768">MTRTVHTFCRYCLASCGLEVTVADNTVVKISPDKQNPHSWQDFCAKGRTAAEVVDHPRRITAPMKRVGDRYVETGWDEAIADIATRMNAIVDAGGPDAVGAYYGNPAGYSSSNLMFMNAWMDAVGTFNRYAVGSVDQNAMHVVAEKMYGSPLMVPVSDIDHCDYFLLVGTNPAVSAWNWVESVPGGWRRALARREHGATIVVVDPLRTETAQRADMHLAVRPGQDWALLLALVKVILDEGREHAQDCETLATGMTDLRELVATADLDDLARRCDLPVVEIVSVARGFAAAPRAMVVTRTGVSLHLAGTVAEWLGHVLNVITGRLDRPGGRRFEPGYVDALRLAGLAGAKPHLSRLRGRDLVAGAHALSELPDEITTAGRGQIRALVINSGNPVISGPDGAKLDRALAQLDLLVAIDLVQRESHRHAHWLLPAVHWLERDDLLAFTSNLHDEPYLHYGVRAVQPPPQAREEWRIFVDLALAMNRPLFGASGLNGLVRVSRRLARLTRRPNVEFGPLWVNRLLVATSRKVNGRRIRWRDVLAHPHGWVLGPREFGHFRTALRTPDKRVRVAPPEFVARARDLLAEPSPQAPAAYPFQLGNRRRRHSMNSWLNDLPGLHPSGKGTEVLVHPDDAARLGIDDGDRVRVHSPVGAVQLQAAVSDVPRPGVVVIDHGWGSRVFDPRGDAEPQAYGVNRNLLVDGDAVDPLSQTAALNSSYVAVERVVSAAPAQR</sequence>
<keyword evidence="7" id="KW-0411">Iron-sulfur</keyword>
<dbReference type="PANTHER" id="PTHR43742">
    <property type="entry name" value="TRIMETHYLAMINE-N-OXIDE REDUCTASE"/>
    <property type="match status" value="1"/>
</dbReference>
<protein>
    <submittedName>
        <fullName evidence="8">Oxidoreductase</fullName>
    </submittedName>
</protein>
<dbReference type="RefSeq" id="WP_098004784.1">
    <property type="nucleotide sequence ID" value="NZ_AP022563.1"/>
</dbReference>
<keyword evidence="4" id="KW-0479">Metal-binding</keyword>
<dbReference type="PROSITE" id="PS51669">
    <property type="entry name" value="4FE4S_MOW_BIS_MGD"/>
    <property type="match status" value="1"/>
</dbReference>
<evidence type="ECO:0000313" key="8">
    <source>
        <dbReference type="EMBL" id="BBX15410.1"/>
    </source>
</evidence>
<keyword evidence="9" id="KW-1185">Reference proteome</keyword>
<reference evidence="8 9" key="1">
    <citation type="journal article" date="2019" name="Emerg. Microbes Infect.">
        <title>Comprehensive subspecies identification of 175 nontuberculous mycobacteria species based on 7547 genomic profiles.</title>
        <authorList>
            <person name="Matsumoto Y."/>
            <person name="Kinjo T."/>
            <person name="Motooka D."/>
            <person name="Nabeya D."/>
            <person name="Jung N."/>
            <person name="Uechi K."/>
            <person name="Horii T."/>
            <person name="Iida T."/>
            <person name="Fujita J."/>
            <person name="Nakamura S."/>
        </authorList>
    </citation>
    <scope>NUCLEOTIDE SEQUENCE [LARGE SCALE GENOMIC DNA]</scope>
    <source>
        <strain evidence="8 9">JCM 6396</strain>
    </source>
</reference>
<evidence type="ECO:0000313" key="9">
    <source>
        <dbReference type="Proteomes" id="UP000467006"/>
    </source>
</evidence>
<comment type="similarity">
    <text evidence="2">Belongs to the prokaryotic molybdopterin-containing oxidoreductase family.</text>
</comment>
<dbReference type="PROSITE" id="PS00932">
    <property type="entry name" value="MOLYBDOPTERIN_PROK_3"/>
    <property type="match status" value="1"/>
</dbReference>
<evidence type="ECO:0000256" key="4">
    <source>
        <dbReference type="ARBA" id="ARBA00022723"/>
    </source>
</evidence>
<dbReference type="InterPro" id="IPR050612">
    <property type="entry name" value="Prok_Mopterin_Oxidored"/>
</dbReference>
<evidence type="ECO:0000256" key="2">
    <source>
        <dbReference type="ARBA" id="ARBA00010312"/>
    </source>
</evidence>
<dbReference type="EMBL" id="AP022563">
    <property type="protein sequence ID" value="BBX15410.1"/>
    <property type="molecule type" value="Genomic_DNA"/>
</dbReference>
<dbReference type="Gene3D" id="3.40.228.10">
    <property type="entry name" value="Dimethylsulfoxide Reductase, domain 2"/>
    <property type="match status" value="1"/>
</dbReference>
<organism evidence="8 9">
    <name type="scientific">Mycolicibacterium duvalii</name>
    <dbReference type="NCBI Taxonomy" id="39688"/>
    <lineage>
        <taxon>Bacteria</taxon>
        <taxon>Bacillati</taxon>
        <taxon>Actinomycetota</taxon>
        <taxon>Actinomycetes</taxon>
        <taxon>Mycobacteriales</taxon>
        <taxon>Mycobacteriaceae</taxon>
        <taxon>Mycolicibacterium</taxon>
    </lineage>
</organism>
<evidence type="ECO:0000256" key="7">
    <source>
        <dbReference type="ARBA" id="ARBA00023014"/>
    </source>
</evidence>
<dbReference type="InterPro" id="IPR006963">
    <property type="entry name" value="Mopterin_OxRdtase_4Fe-4S_dom"/>
</dbReference>
<dbReference type="KEGG" id="mdu:MDUV_02700"/>
<dbReference type="Pfam" id="PF00384">
    <property type="entry name" value="Molybdopterin"/>
    <property type="match status" value="1"/>
</dbReference>
<keyword evidence="3" id="KW-0500">Molybdenum</keyword>
<dbReference type="Gene3D" id="2.20.25.90">
    <property type="entry name" value="ADC-like domains"/>
    <property type="match status" value="1"/>
</dbReference>
<dbReference type="GO" id="GO:0043546">
    <property type="term" value="F:molybdopterin cofactor binding"/>
    <property type="evidence" value="ECO:0007669"/>
    <property type="project" value="InterPro"/>
</dbReference>
<dbReference type="SUPFAM" id="SSF53706">
    <property type="entry name" value="Formate dehydrogenase/DMSO reductase, domains 1-3"/>
    <property type="match status" value="1"/>
</dbReference>
<keyword evidence="6" id="KW-0408">Iron</keyword>
<dbReference type="Pfam" id="PF01568">
    <property type="entry name" value="Molydop_binding"/>
    <property type="match status" value="1"/>
</dbReference>
<dbReference type="AlphaFoldDB" id="A0A7I7JUD3"/>
<dbReference type="InterPro" id="IPR006657">
    <property type="entry name" value="MoPterin_dinucl-bd_dom"/>
</dbReference>
<dbReference type="SUPFAM" id="SSF50692">
    <property type="entry name" value="ADC-like"/>
    <property type="match status" value="1"/>
</dbReference>
<dbReference type="GO" id="GO:0051536">
    <property type="term" value="F:iron-sulfur cluster binding"/>
    <property type="evidence" value="ECO:0007669"/>
    <property type="project" value="UniProtKB-KW"/>
</dbReference>
<dbReference type="Proteomes" id="UP000467006">
    <property type="component" value="Chromosome"/>
</dbReference>
<accession>A0A7I7JUD3</accession>
<proteinExistence type="inferred from homology"/>
<dbReference type="Pfam" id="PF04879">
    <property type="entry name" value="Molybdop_Fe4S4"/>
    <property type="match status" value="1"/>
</dbReference>
<dbReference type="InterPro" id="IPR006655">
    <property type="entry name" value="Mopterin_OxRdtase_prok_CS"/>
</dbReference>
<dbReference type="InterPro" id="IPR009010">
    <property type="entry name" value="Asp_de-COase-like_dom_sf"/>
</dbReference>